<feature type="signal peptide" evidence="14">
    <location>
        <begin position="1"/>
        <end position="32"/>
    </location>
</feature>
<evidence type="ECO:0000313" key="15">
    <source>
        <dbReference type="Proteomes" id="UP001318040"/>
    </source>
</evidence>
<evidence type="ECO:0000256" key="13">
    <source>
        <dbReference type="SAM" id="Phobius"/>
    </source>
</evidence>
<evidence type="ECO:0000256" key="3">
    <source>
        <dbReference type="ARBA" id="ARBA00009561"/>
    </source>
</evidence>
<reference evidence="16" key="1">
    <citation type="submission" date="2025-08" db="UniProtKB">
        <authorList>
            <consortium name="RefSeq"/>
        </authorList>
    </citation>
    <scope>IDENTIFICATION</scope>
    <source>
        <tissue evidence="16">Sperm</tissue>
    </source>
</reference>
<keyword evidence="5 13" id="KW-0812">Transmembrane</keyword>
<organism evidence="15 16">
    <name type="scientific">Petromyzon marinus</name>
    <name type="common">Sea lamprey</name>
    <dbReference type="NCBI Taxonomy" id="7757"/>
    <lineage>
        <taxon>Eukaryota</taxon>
        <taxon>Metazoa</taxon>
        <taxon>Chordata</taxon>
        <taxon>Craniata</taxon>
        <taxon>Vertebrata</taxon>
        <taxon>Cyclostomata</taxon>
        <taxon>Hyperoartia</taxon>
        <taxon>Petromyzontiformes</taxon>
        <taxon>Petromyzontidae</taxon>
        <taxon>Petromyzon</taxon>
    </lineage>
</organism>
<keyword evidence="10 13" id="KW-0472">Membrane</keyword>
<comment type="function">
    <text evidence="1">Subunit of the oligosaccharyl transferase (OST) complex that catalyzes the initial transfer of a defined glycan (Glc(3)Man(9)GlcNAc(2) in eukaryotes) from the lipid carrier dolichol-pyrophosphate to an asparagine residue within an Asn-X-Ser/Thr consensus motif in nascent polypeptide chains, the first step in protein N-glycosylation. N-glycosylation occurs cotranslationally and the complex associates with the Sec61 complex at the channel-forming translocon complex that mediates protein translocation across the endoplasmic reticulum (ER). All subunits are required for a maximal enzyme activity.</text>
</comment>
<dbReference type="PANTHER" id="PTHR12692:SF0">
    <property type="entry name" value="GH11935P"/>
    <property type="match status" value="1"/>
</dbReference>
<keyword evidence="6 14" id="KW-0732">Signal</keyword>
<dbReference type="FunFam" id="3.40.30.10:FF:000009">
    <property type="entry name" value="Tumor suppressor candidate 3"/>
    <property type="match status" value="1"/>
</dbReference>
<dbReference type="Proteomes" id="UP001318040">
    <property type="component" value="Chromosome 61"/>
</dbReference>
<dbReference type="PANTHER" id="PTHR12692">
    <property type="entry name" value="DOLICHYL-DIPHOSPHOOLIGOSACCHARIDE--PROTEIN GLYCOSYLTRANSFERASE-RELATED"/>
    <property type="match status" value="1"/>
</dbReference>
<evidence type="ECO:0000256" key="1">
    <source>
        <dbReference type="ARBA" id="ARBA00002791"/>
    </source>
</evidence>
<comment type="similarity">
    <text evidence="3">Belongs to the OST3/OST6 family.</text>
</comment>
<keyword evidence="15" id="KW-1185">Reference proteome</keyword>
<dbReference type="GO" id="GO:0008250">
    <property type="term" value="C:oligosaccharyltransferase complex"/>
    <property type="evidence" value="ECO:0007669"/>
    <property type="project" value="TreeGrafter"/>
</dbReference>
<evidence type="ECO:0000256" key="14">
    <source>
        <dbReference type="SAM" id="SignalP"/>
    </source>
</evidence>
<gene>
    <name evidence="16" type="primary">LOC116955714</name>
</gene>
<comment type="subcellular location">
    <subcellularLocation>
        <location evidence="2">Endoplasmic reticulum membrane</location>
        <topology evidence="2">Multi-pass membrane protein</topology>
    </subcellularLocation>
</comment>
<keyword evidence="4" id="KW-0813">Transport</keyword>
<sequence>MAAARSGLLVPRLLLALVVVCILCSLSTPGAAQKTKEVLMSEKVQQLMEWTVRRSVIRLNGDKFRRYVKAPPRNYSVVIMFTALEPQRQCGVCKHANEEFQILANSWRYSGSYSSRLYFAMVDFDEGSDVFQQLNMNSAPTFMHFPAKGRPKRADTFDLQRNGIMAEQLAKWISDRSEVTIRVFRPPNYSGAVALMLLMSLVGGLLFLRRNNLDFLYNKTGWAVAALCVVFAMTSGQMWNHIRGPPYAHKNPQTGQVAYIHGSSQAQFVAETHIVILLNVAITLGVVLLHDSAAPDGDIGKRKILCLVGLGLVVFFFSFLLSIFRSKYHGYPYSFLIK</sequence>
<keyword evidence="8" id="KW-0460">Magnesium</keyword>
<evidence type="ECO:0000256" key="11">
    <source>
        <dbReference type="ARBA" id="ARBA00023157"/>
    </source>
</evidence>
<dbReference type="Gene3D" id="3.40.30.10">
    <property type="entry name" value="Glutaredoxin"/>
    <property type="match status" value="1"/>
</dbReference>
<dbReference type="InterPro" id="IPR036249">
    <property type="entry name" value="Thioredoxin-like_sf"/>
</dbReference>
<dbReference type="SUPFAM" id="SSF52833">
    <property type="entry name" value="Thioredoxin-like"/>
    <property type="match status" value="1"/>
</dbReference>
<dbReference type="CDD" id="cd02961">
    <property type="entry name" value="PDI_a_family"/>
    <property type="match status" value="1"/>
</dbReference>
<feature type="transmembrane region" description="Helical" evidence="13">
    <location>
        <begin position="189"/>
        <end position="208"/>
    </location>
</feature>
<evidence type="ECO:0000256" key="4">
    <source>
        <dbReference type="ARBA" id="ARBA00022448"/>
    </source>
</evidence>
<evidence type="ECO:0000256" key="8">
    <source>
        <dbReference type="ARBA" id="ARBA00022842"/>
    </source>
</evidence>
<evidence type="ECO:0000313" key="16">
    <source>
        <dbReference type="RefSeq" id="XP_032832867.1"/>
    </source>
</evidence>
<keyword evidence="9 13" id="KW-1133">Transmembrane helix</keyword>
<accession>A0AAJ7XG26</accession>
<feature type="transmembrane region" description="Helical" evidence="13">
    <location>
        <begin position="304"/>
        <end position="324"/>
    </location>
</feature>
<proteinExistence type="inferred from homology"/>
<evidence type="ECO:0000256" key="10">
    <source>
        <dbReference type="ARBA" id="ARBA00023136"/>
    </source>
</evidence>
<name>A0AAJ7XG26_PETMA</name>
<dbReference type="Pfam" id="PF04756">
    <property type="entry name" value="OST3_OST6"/>
    <property type="match status" value="1"/>
</dbReference>
<dbReference type="AlphaFoldDB" id="A0AAJ7XG26"/>
<keyword evidence="7" id="KW-0256">Endoplasmic reticulum</keyword>
<dbReference type="GO" id="GO:0015693">
    <property type="term" value="P:magnesium ion transport"/>
    <property type="evidence" value="ECO:0007669"/>
    <property type="project" value="UniProtKB-ARBA"/>
</dbReference>
<comment type="pathway">
    <text evidence="12">Protein modification.</text>
</comment>
<evidence type="ECO:0000256" key="2">
    <source>
        <dbReference type="ARBA" id="ARBA00004477"/>
    </source>
</evidence>
<evidence type="ECO:0000256" key="6">
    <source>
        <dbReference type="ARBA" id="ARBA00022729"/>
    </source>
</evidence>
<evidence type="ECO:0000256" key="12">
    <source>
        <dbReference type="ARBA" id="ARBA00043952"/>
    </source>
</evidence>
<feature type="chain" id="PRO_5042607947" evidence="14">
    <location>
        <begin position="33"/>
        <end position="338"/>
    </location>
</feature>
<dbReference type="RefSeq" id="XP_032832867.1">
    <property type="nucleotide sequence ID" value="XM_032976976.1"/>
</dbReference>
<keyword evidence="11" id="KW-1015">Disulfide bond</keyword>
<evidence type="ECO:0000256" key="7">
    <source>
        <dbReference type="ARBA" id="ARBA00022824"/>
    </source>
</evidence>
<evidence type="ECO:0000256" key="5">
    <source>
        <dbReference type="ARBA" id="ARBA00022692"/>
    </source>
</evidence>
<feature type="transmembrane region" description="Helical" evidence="13">
    <location>
        <begin position="220"/>
        <end position="239"/>
    </location>
</feature>
<feature type="transmembrane region" description="Helical" evidence="13">
    <location>
        <begin position="274"/>
        <end position="292"/>
    </location>
</feature>
<dbReference type="KEGG" id="pmrn:116955714"/>
<evidence type="ECO:0000256" key="9">
    <source>
        <dbReference type="ARBA" id="ARBA00022989"/>
    </source>
</evidence>
<dbReference type="InterPro" id="IPR021149">
    <property type="entry name" value="OligosaccharylTrfase_OST3/OST6"/>
</dbReference>
<protein>
    <submittedName>
        <fullName evidence="16">Tumor suppressor candidate 3-like</fullName>
    </submittedName>
</protein>
<dbReference type="GO" id="GO:0018279">
    <property type="term" value="P:protein N-linked glycosylation via asparagine"/>
    <property type="evidence" value="ECO:0007669"/>
    <property type="project" value="TreeGrafter"/>
</dbReference>